<dbReference type="Proteomes" id="UP000289758">
    <property type="component" value="Unassembled WGS sequence"/>
</dbReference>
<protein>
    <recommendedName>
        <fullName evidence="4">Glycosyltransferase</fullName>
    </recommendedName>
</protein>
<name>A0A4Q1AQR3_9BACT</name>
<dbReference type="EMBL" id="PDKK01000005">
    <property type="protein sequence ID" value="RXK05868.1"/>
    <property type="molecule type" value="Genomic_DNA"/>
</dbReference>
<keyword evidence="1" id="KW-0812">Transmembrane</keyword>
<reference evidence="2 3" key="1">
    <citation type="submission" date="2017-10" db="EMBL/GenBank/DDBJ databases">
        <title>Genomics of the genus Arcobacter.</title>
        <authorList>
            <person name="Perez-Cataluna A."/>
            <person name="Figueras M.J."/>
        </authorList>
    </citation>
    <scope>NUCLEOTIDE SEQUENCE [LARGE SCALE GENOMIC DNA]</scope>
    <source>
        <strain evidence="2 3">CECT 8441</strain>
    </source>
</reference>
<organism evidence="2 3">
    <name type="scientific">Halarcobacter ebronensis</name>
    <dbReference type="NCBI Taxonomy" id="1462615"/>
    <lineage>
        <taxon>Bacteria</taxon>
        <taxon>Pseudomonadati</taxon>
        <taxon>Campylobacterota</taxon>
        <taxon>Epsilonproteobacteria</taxon>
        <taxon>Campylobacterales</taxon>
        <taxon>Arcobacteraceae</taxon>
        <taxon>Halarcobacter</taxon>
    </lineage>
</organism>
<evidence type="ECO:0008006" key="4">
    <source>
        <dbReference type="Google" id="ProtNLM"/>
    </source>
</evidence>
<gene>
    <name evidence="2" type="ORF">CRV07_07290</name>
</gene>
<dbReference type="RefSeq" id="WP_129087077.1">
    <property type="nucleotide sequence ID" value="NZ_CP053836.1"/>
</dbReference>
<evidence type="ECO:0000313" key="3">
    <source>
        <dbReference type="Proteomes" id="UP000289758"/>
    </source>
</evidence>
<evidence type="ECO:0000256" key="1">
    <source>
        <dbReference type="SAM" id="Phobius"/>
    </source>
</evidence>
<proteinExistence type="predicted"/>
<keyword evidence="1" id="KW-1133">Transmembrane helix</keyword>
<dbReference type="AlphaFoldDB" id="A0A4Q1AQR3"/>
<keyword evidence="1" id="KW-0472">Membrane</keyword>
<accession>A0A4Q1AQR3</accession>
<dbReference type="OrthoDB" id="6638088at2"/>
<sequence>MLNSGSISFNSAPHSKPTNEFKYLLKRAVIDFFGAIFLIVSLPIVLLINKLIPSKKRRIMVGTHPIVSNIHYKYLLEHGLPEYEIEIFIFEDWLNEKSYYDISAKDIFPKWIVGKNAYDIAPYFVLLWALRKYNGFYWHFDGAILERTFLWRVEPLILELFGKRVIMQAYGADQWTILQSNNNLNFKIGLTQHRKRYFMMDLKKIKRNYMWCKYVHQISGDVRYLPVVNSFSLAHFFVETNELEYNVNQNLEKIIISHFANHPERKGSNAIKVVCNNLIKKGYNIEYRAISGVKREEALRILDSSHIFIEHLFNGIIGTGCLEAMAKGNIVLTNIDDRLIDLALVQDYEFYSDFFDNAPIINVNIRTLEKELISIINEKENILNKIEKSREFIELASKKVKDGFSDDENIKKIYSEAK</sequence>
<comment type="caution">
    <text evidence="2">The sequence shown here is derived from an EMBL/GenBank/DDBJ whole genome shotgun (WGS) entry which is preliminary data.</text>
</comment>
<feature type="transmembrane region" description="Helical" evidence="1">
    <location>
        <begin position="28"/>
        <end position="48"/>
    </location>
</feature>
<keyword evidence="3" id="KW-1185">Reference proteome</keyword>
<evidence type="ECO:0000313" key="2">
    <source>
        <dbReference type="EMBL" id="RXK05868.1"/>
    </source>
</evidence>